<dbReference type="STRING" id="145388.A0A0D2LHJ5"/>
<evidence type="ECO:0000313" key="3">
    <source>
        <dbReference type="Proteomes" id="UP000054498"/>
    </source>
</evidence>
<dbReference type="Proteomes" id="UP000054498">
    <property type="component" value="Unassembled WGS sequence"/>
</dbReference>
<proteinExistence type="predicted"/>
<reference evidence="2 3" key="1">
    <citation type="journal article" date="2013" name="BMC Genomics">
        <title>Reconstruction of the lipid metabolism for the microalga Monoraphidium neglectum from its genome sequence reveals characteristics suitable for biofuel production.</title>
        <authorList>
            <person name="Bogen C."/>
            <person name="Al-Dilaimi A."/>
            <person name="Albersmeier A."/>
            <person name="Wichmann J."/>
            <person name="Grundmann M."/>
            <person name="Rupp O."/>
            <person name="Lauersen K.J."/>
            <person name="Blifernez-Klassen O."/>
            <person name="Kalinowski J."/>
            <person name="Goesmann A."/>
            <person name="Mussgnug J.H."/>
            <person name="Kruse O."/>
        </authorList>
    </citation>
    <scope>NUCLEOTIDE SEQUENCE [LARGE SCALE GENOMIC DNA]</scope>
    <source>
        <strain evidence="2 3">SAG 48.87</strain>
    </source>
</reference>
<gene>
    <name evidence="2" type="ORF">MNEG_16456</name>
</gene>
<organism evidence="2 3">
    <name type="scientific">Monoraphidium neglectum</name>
    <dbReference type="NCBI Taxonomy" id="145388"/>
    <lineage>
        <taxon>Eukaryota</taxon>
        <taxon>Viridiplantae</taxon>
        <taxon>Chlorophyta</taxon>
        <taxon>core chlorophytes</taxon>
        <taxon>Chlorophyceae</taxon>
        <taxon>CS clade</taxon>
        <taxon>Sphaeropleales</taxon>
        <taxon>Selenastraceae</taxon>
        <taxon>Monoraphidium</taxon>
    </lineage>
</organism>
<dbReference type="Gene3D" id="3.20.180.10">
    <property type="entry name" value="PNP-oxidase-like"/>
    <property type="match status" value="1"/>
</dbReference>
<dbReference type="AlphaFoldDB" id="A0A0D2LHJ5"/>
<evidence type="ECO:0000313" key="2">
    <source>
        <dbReference type="EMBL" id="KIY91509.1"/>
    </source>
</evidence>
<evidence type="ECO:0000259" key="1">
    <source>
        <dbReference type="Pfam" id="PF10615"/>
    </source>
</evidence>
<dbReference type="KEGG" id="mng:MNEG_16456"/>
<protein>
    <recommendedName>
        <fullName evidence="1">DUF2470 domain-containing protein</fullName>
    </recommendedName>
</protein>
<name>A0A0D2LHJ5_9CHLO</name>
<dbReference type="InterPro" id="IPR019595">
    <property type="entry name" value="DUF2470"/>
</dbReference>
<dbReference type="Pfam" id="PF10615">
    <property type="entry name" value="DUF2470"/>
    <property type="match status" value="1"/>
</dbReference>
<dbReference type="RefSeq" id="XP_013890529.1">
    <property type="nucleotide sequence ID" value="XM_014035075.1"/>
</dbReference>
<sequence>ELNLAFGADLARHLDPDSPADEALLISVDALGADVRTRTGGEFTIERIGFGRRVETAEEARAAMRHALGR</sequence>
<keyword evidence="3" id="KW-1185">Reference proteome</keyword>
<dbReference type="InterPro" id="IPR037119">
    <property type="entry name" value="Haem_oxidase_HugZ-like_sf"/>
</dbReference>
<dbReference type="EMBL" id="KK106593">
    <property type="protein sequence ID" value="KIY91509.1"/>
    <property type="molecule type" value="Genomic_DNA"/>
</dbReference>
<dbReference type="OrthoDB" id="2138282at2759"/>
<accession>A0A0D2LHJ5</accession>
<dbReference type="GeneID" id="25734217"/>
<feature type="non-terminal residue" evidence="2">
    <location>
        <position position="1"/>
    </location>
</feature>
<feature type="domain" description="DUF2470" evidence="1">
    <location>
        <begin position="9"/>
        <end position="64"/>
    </location>
</feature>